<dbReference type="Proteomes" id="UP000198803">
    <property type="component" value="Chromosome I"/>
</dbReference>
<evidence type="ECO:0000313" key="2">
    <source>
        <dbReference type="EMBL" id="SDK45793.1"/>
    </source>
</evidence>
<protein>
    <submittedName>
        <fullName evidence="1">Uncharacterized protein</fullName>
    </submittedName>
</protein>
<reference evidence="1 3" key="1">
    <citation type="submission" date="2016-10" db="EMBL/GenBank/DDBJ databases">
        <authorList>
            <person name="Varghese N."/>
            <person name="Submissions S."/>
        </authorList>
    </citation>
    <scope>NUCLEOTIDE SEQUENCE [LARGE SCALE GENOMIC DNA]</scope>
    <source>
        <strain evidence="1 3">GAS524</strain>
    </source>
</reference>
<evidence type="ECO:0000313" key="3">
    <source>
        <dbReference type="Proteomes" id="UP000198803"/>
    </source>
</evidence>
<sequence>MKGIVVNSFIISGEDGSCIKGYRDNMGEPFRSGVSLRICRSADDNGAGVFVQDHEIEQLISALRSIRKQRQ</sequence>
<dbReference type="EMBL" id="LT629693">
    <property type="protein sequence ID" value="SDH37369.1"/>
    <property type="molecule type" value="Genomic_DNA"/>
</dbReference>
<organism evidence="1 3">
    <name type="scientific">Bradyrhizobium ottawaense</name>
    <dbReference type="NCBI Taxonomy" id="931866"/>
    <lineage>
        <taxon>Bacteria</taxon>
        <taxon>Pseudomonadati</taxon>
        <taxon>Pseudomonadota</taxon>
        <taxon>Alphaproteobacteria</taxon>
        <taxon>Hyphomicrobiales</taxon>
        <taxon>Nitrobacteraceae</taxon>
        <taxon>Bradyrhizobium</taxon>
    </lineage>
</organism>
<dbReference type="RefSeq" id="WP_091976289.1">
    <property type="nucleotide sequence ID" value="NZ_LT629693.1"/>
</dbReference>
<proteinExistence type="predicted"/>
<evidence type="ECO:0000313" key="1">
    <source>
        <dbReference type="EMBL" id="SDH37369.1"/>
    </source>
</evidence>
<gene>
    <name evidence="1" type="ORF">SAMN05444163_0002</name>
    <name evidence="2" type="ORF">SAMN05444163_8160</name>
</gene>
<dbReference type="EMBL" id="LT629693">
    <property type="protein sequence ID" value="SDK45793.1"/>
    <property type="molecule type" value="Genomic_DNA"/>
</dbReference>
<accession>A0ABY0P534</accession>
<name>A0ABY0P534_9BRAD</name>
<keyword evidence="3" id="KW-1185">Reference proteome</keyword>